<proteinExistence type="predicted"/>
<keyword evidence="2" id="KW-1185">Reference proteome</keyword>
<accession>A0A2U9IVS6</accession>
<gene>
    <name evidence="1" type="ORF">DFR87_11340</name>
</gene>
<dbReference type="RefSeq" id="WP_054836523.1">
    <property type="nucleotide sequence ID" value="NZ_CP029287.2"/>
</dbReference>
<reference evidence="1" key="1">
    <citation type="submission" date="2018-05" db="EMBL/GenBank/DDBJ databases">
        <title>Complete Genome Sequences of Extremely Thermoacidophilic, Metal-Mobilizing Type-Strain Members of the Archaeal Family Sulfolobaceae: Acidianus brierleyi DSM-1651T, Acidianus sulfidivorans DSM-18786T, Metallosphaera hakonensis DSM-7519T, and Metallosphaera prunae DSM-10039T.</title>
        <authorList>
            <person name="Counts J.A."/>
            <person name="Kelly R.M."/>
        </authorList>
    </citation>
    <scope>NUCLEOTIDE SEQUENCE [LARGE SCALE GENOMIC DNA]</scope>
    <source>
        <strain evidence="1">HO1-1</strain>
    </source>
</reference>
<dbReference type="GeneID" id="36835944"/>
<sequence>MSEELMKPGEKELEEIRGYLFDLLDNLNNLIEKNEKLLTSRGIMPRLGVLLGMITMQRYQIDLVMKYYWRQLEEVIGSMGQIPEIQNDMKDIIQDVEKIKELLSLSGLKL</sequence>
<dbReference type="KEGG" id="mhk:DFR87_11340"/>
<dbReference type="AlphaFoldDB" id="A0A2U9IVS6"/>
<name>A0A2U9IVS6_9CREN</name>
<dbReference type="EMBL" id="CP029287">
    <property type="protein sequence ID" value="AWS00182.1"/>
    <property type="molecule type" value="Genomic_DNA"/>
</dbReference>
<protein>
    <submittedName>
        <fullName evidence="1">Uncharacterized protein</fullName>
    </submittedName>
</protein>
<dbReference type="Proteomes" id="UP000247586">
    <property type="component" value="Chromosome"/>
</dbReference>
<organism evidence="1 2">
    <name type="scientific">Metallosphaera hakonensis JCM 8857 = DSM 7519</name>
    <dbReference type="NCBI Taxonomy" id="1293036"/>
    <lineage>
        <taxon>Archaea</taxon>
        <taxon>Thermoproteota</taxon>
        <taxon>Thermoprotei</taxon>
        <taxon>Sulfolobales</taxon>
        <taxon>Sulfolobaceae</taxon>
        <taxon>Metallosphaera</taxon>
    </lineage>
</organism>
<evidence type="ECO:0000313" key="1">
    <source>
        <dbReference type="EMBL" id="AWS00182.1"/>
    </source>
</evidence>
<dbReference type="OrthoDB" id="42895at2157"/>
<evidence type="ECO:0000313" key="2">
    <source>
        <dbReference type="Proteomes" id="UP000247586"/>
    </source>
</evidence>
<dbReference type="STRING" id="1293036.GCA_001315825_01273"/>